<gene>
    <name evidence="1" type="ORF">HMPREF2531_03571</name>
</gene>
<sequence>MSVINAGVLTTYWNTLLKLNFFSPHEINVITFPTSYLFVLLGCKI</sequence>
<organism evidence="1">
    <name type="scientific">Bacteroides intestinalis</name>
    <dbReference type="NCBI Taxonomy" id="329854"/>
    <lineage>
        <taxon>Bacteria</taxon>
        <taxon>Pseudomonadati</taxon>
        <taxon>Bacteroidota</taxon>
        <taxon>Bacteroidia</taxon>
        <taxon>Bacteroidales</taxon>
        <taxon>Bacteroidaceae</taxon>
        <taxon>Bacteroides</taxon>
    </lineage>
</organism>
<accession>A0A139L1V4</accession>
<proteinExistence type="predicted"/>
<evidence type="ECO:0000313" key="1">
    <source>
        <dbReference type="EMBL" id="KXT45422.1"/>
    </source>
</evidence>
<reference evidence="1 2" key="1">
    <citation type="submission" date="2016-02" db="EMBL/GenBank/DDBJ databases">
        <authorList>
            <person name="Wen L."/>
            <person name="He K."/>
            <person name="Yang H."/>
        </authorList>
    </citation>
    <scope>NUCLEOTIDE SEQUENCE [LARGE SCALE GENOMIC DNA]</scope>
    <source>
        <strain evidence="1 2">KLE1704</strain>
    </source>
</reference>
<protein>
    <submittedName>
        <fullName evidence="1">Uncharacterized protein</fullName>
    </submittedName>
</protein>
<dbReference type="PATRIC" id="fig|329854.7.peg.3634"/>
<evidence type="ECO:0000313" key="2">
    <source>
        <dbReference type="Proteomes" id="UP000070319"/>
    </source>
</evidence>
<dbReference type="EMBL" id="LTDF01000137">
    <property type="protein sequence ID" value="KXT45422.1"/>
    <property type="molecule type" value="Genomic_DNA"/>
</dbReference>
<dbReference type="AlphaFoldDB" id="A0A139L1V4"/>
<name>A0A139L1V4_9BACE</name>
<comment type="caution">
    <text evidence="1">The sequence shown here is derived from an EMBL/GenBank/DDBJ whole genome shotgun (WGS) entry which is preliminary data.</text>
</comment>
<dbReference type="Proteomes" id="UP000070319">
    <property type="component" value="Unassembled WGS sequence"/>
</dbReference>